<organism evidence="2 3">
    <name type="scientific">Virgisporangium aliadipatigenens</name>
    <dbReference type="NCBI Taxonomy" id="741659"/>
    <lineage>
        <taxon>Bacteria</taxon>
        <taxon>Bacillati</taxon>
        <taxon>Actinomycetota</taxon>
        <taxon>Actinomycetes</taxon>
        <taxon>Micromonosporales</taxon>
        <taxon>Micromonosporaceae</taxon>
        <taxon>Virgisporangium</taxon>
    </lineage>
</organism>
<evidence type="ECO:0000313" key="3">
    <source>
        <dbReference type="Proteomes" id="UP000619260"/>
    </source>
</evidence>
<keyword evidence="3" id="KW-1185">Reference proteome</keyword>
<protein>
    <recommendedName>
        <fullName evidence="1">Aminoglycoside phosphotransferase domain-containing protein</fullName>
    </recommendedName>
</protein>
<reference evidence="2" key="1">
    <citation type="submission" date="2021-01" db="EMBL/GenBank/DDBJ databases">
        <title>Whole genome shotgun sequence of Virgisporangium aliadipatigenens NBRC 105644.</title>
        <authorList>
            <person name="Komaki H."/>
            <person name="Tamura T."/>
        </authorList>
    </citation>
    <scope>NUCLEOTIDE SEQUENCE</scope>
    <source>
        <strain evidence="2">NBRC 105644</strain>
    </source>
</reference>
<dbReference type="Pfam" id="PF01636">
    <property type="entry name" value="APH"/>
    <property type="match status" value="1"/>
</dbReference>
<gene>
    <name evidence="2" type="ORF">Val02_32080</name>
</gene>
<proteinExistence type="predicted"/>
<dbReference type="AlphaFoldDB" id="A0A8J3YKY2"/>
<evidence type="ECO:0000259" key="1">
    <source>
        <dbReference type="Pfam" id="PF01636"/>
    </source>
</evidence>
<dbReference type="SUPFAM" id="SSF56112">
    <property type="entry name" value="Protein kinase-like (PK-like)"/>
    <property type="match status" value="1"/>
</dbReference>
<evidence type="ECO:0000313" key="2">
    <source>
        <dbReference type="EMBL" id="GIJ46322.1"/>
    </source>
</evidence>
<feature type="domain" description="Aminoglycoside phosphotransferase" evidence="1">
    <location>
        <begin position="130"/>
        <end position="193"/>
    </location>
</feature>
<dbReference type="EMBL" id="BOPF01000010">
    <property type="protein sequence ID" value="GIJ46322.1"/>
    <property type="molecule type" value="Genomic_DNA"/>
</dbReference>
<dbReference type="InterPro" id="IPR011009">
    <property type="entry name" value="Kinase-like_dom_sf"/>
</dbReference>
<accession>A0A8J3YKY2</accession>
<sequence length="274" mass="30732">MTPTFREPDPAAAEVPLLGGDVTEGLVRIGDTVRRPPGPHSEPVRHLLLHLENVGFEAAPRWLGVDARGRDVLTFVPGEMGGRPIHPWAADEELLVGIARLQRRLHDACEGFTLPDGVHWPERAPVPEAPMPFAAPELVCHNDLTVENVICRDGRPVGFIDFDLARPSTRLFDIVTTLRYWAPMSPPVDRDPAFRDLDAGGRIRLFCDAYGLDDERRADFLGMADRRWHRSYFAMKRAAVERGGGWARMWAEGVGDQILRDRAWARENVADLRP</sequence>
<comment type="caution">
    <text evidence="2">The sequence shown here is derived from an EMBL/GenBank/DDBJ whole genome shotgun (WGS) entry which is preliminary data.</text>
</comment>
<dbReference type="RefSeq" id="WP_239152980.1">
    <property type="nucleotide sequence ID" value="NZ_BOPF01000010.1"/>
</dbReference>
<name>A0A8J3YKY2_9ACTN</name>
<dbReference type="Gene3D" id="3.90.1200.10">
    <property type="match status" value="1"/>
</dbReference>
<dbReference type="InterPro" id="IPR002575">
    <property type="entry name" value="Aminoglycoside_PTrfase"/>
</dbReference>
<dbReference type="Proteomes" id="UP000619260">
    <property type="component" value="Unassembled WGS sequence"/>
</dbReference>